<feature type="chain" id="PRO_5026299892" description="Lipocalin family protein" evidence="1">
    <location>
        <begin position="23"/>
        <end position="165"/>
    </location>
</feature>
<evidence type="ECO:0000256" key="1">
    <source>
        <dbReference type="SAM" id="SignalP"/>
    </source>
</evidence>
<evidence type="ECO:0000313" key="2">
    <source>
        <dbReference type="EMBL" id="QIP15681.1"/>
    </source>
</evidence>
<dbReference type="KEGG" id="spib:G8759_25135"/>
<keyword evidence="3" id="KW-1185">Reference proteome</keyword>
<evidence type="ECO:0008006" key="4">
    <source>
        <dbReference type="Google" id="ProtNLM"/>
    </source>
</evidence>
<organism evidence="2 3">
    <name type="scientific">Spirosoma aureum</name>
    <dbReference type="NCBI Taxonomy" id="2692134"/>
    <lineage>
        <taxon>Bacteria</taxon>
        <taxon>Pseudomonadati</taxon>
        <taxon>Bacteroidota</taxon>
        <taxon>Cytophagia</taxon>
        <taxon>Cytophagales</taxon>
        <taxon>Cytophagaceae</taxon>
        <taxon>Spirosoma</taxon>
    </lineage>
</organism>
<dbReference type="PROSITE" id="PS51257">
    <property type="entry name" value="PROKAR_LIPOPROTEIN"/>
    <property type="match status" value="1"/>
</dbReference>
<protein>
    <recommendedName>
        <fullName evidence="4">Lipocalin family protein</fullName>
    </recommendedName>
</protein>
<keyword evidence="1" id="KW-0732">Signal</keyword>
<dbReference type="RefSeq" id="WP_167214375.1">
    <property type="nucleotide sequence ID" value="NZ_CP050063.1"/>
</dbReference>
<gene>
    <name evidence="2" type="ORF">G8759_25135</name>
</gene>
<evidence type="ECO:0000313" key="3">
    <source>
        <dbReference type="Proteomes" id="UP000501802"/>
    </source>
</evidence>
<name>A0A6G9AT79_9BACT</name>
<dbReference type="EMBL" id="CP050063">
    <property type="protein sequence ID" value="QIP15681.1"/>
    <property type="molecule type" value="Genomic_DNA"/>
</dbReference>
<dbReference type="AlphaFoldDB" id="A0A6G9AT79"/>
<feature type="signal peptide" evidence="1">
    <location>
        <begin position="1"/>
        <end position="22"/>
    </location>
</feature>
<dbReference type="Proteomes" id="UP000501802">
    <property type="component" value="Chromosome"/>
</dbReference>
<reference evidence="2 3" key="1">
    <citation type="submission" date="2020-03" db="EMBL/GenBank/DDBJ databases">
        <authorList>
            <person name="Kim M.K."/>
        </authorList>
    </citation>
    <scope>NUCLEOTIDE SEQUENCE [LARGE SCALE GENOMIC DNA]</scope>
    <source>
        <strain evidence="2 3">BT328</strain>
    </source>
</reference>
<accession>A0A6G9AT79</accession>
<proteinExistence type="predicted"/>
<sequence length="165" mass="18318">MKTTLNQLAVLFALLTVTQACRIRITPLPPPNDPPSTQTTCQAPPIEQNIIGTWRFESNRSPPGTTRTGTVTFTAQNHIIDPDSLFENRIELGKIVDKIYSTDETNSSGFGGYTGKVFRVDLMLSTTRAGVIWPCYVASNECNKIVIYQLGSYNHSPKYGFTLTR</sequence>